<evidence type="ECO:0000313" key="5">
    <source>
        <dbReference type="Proteomes" id="UP001300261"/>
    </source>
</evidence>
<dbReference type="PROSITE" id="PS51186">
    <property type="entry name" value="GNAT"/>
    <property type="match status" value="1"/>
</dbReference>
<dbReference type="InterPro" id="IPR050832">
    <property type="entry name" value="Bact_Acetyltransf"/>
</dbReference>
<evidence type="ECO:0000313" key="4">
    <source>
        <dbReference type="EMBL" id="MCX2721911.1"/>
    </source>
</evidence>
<organism evidence="4 5">
    <name type="scientific">Roseibium salinum</name>
    <dbReference type="NCBI Taxonomy" id="1604349"/>
    <lineage>
        <taxon>Bacteria</taxon>
        <taxon>Pseudomonadati</taxon>
        <taxon>Pseudomonadota</taxon>
        <taxon>Alphaproteobacteria</taxon>
        <taxon>Hyphomicrobiales</taxon>
        <taxon>Stappiaceae</taxon>
        <taxon>Roseibium</taxon>
    </lineage>
</organism>
<dbReference type="PANTHER" id="PTHR43877:SF2">
    <property type="entry name" value="AMINOALKYLPHOSPHONATE N-ACETYLTRANSFERASE-RELATED"/>
    <property type="match status" value="1"/>
</dbReference>
<evidence type="ECO:0000259" key="3">
    <source>
        <dbReference type="PROSITE" id="PS51186"/>
    </source>
</evidence>
<dbReference type="Gene3D" id="3.40.630.30">
    <property type="match status" value="1"/>
</dbReference>
<proteinExistence type="predicted"/>
<gene>
    <name evidence="4" type="ORF">ON753_05760</name>
</gene>
<accession>A0ABT3QY99</accession>
<dbReference type="CDD" id="cd04301">
    <property type="entry name" value="NAT_SF"/>
    <property type="match status" value="1"/>
</dbReference>
<feature type="domain" description="N-acetyltransferase" evidence="3">
    <location>
        <begin position="16"/>
        <end position="158"/>
    </location>
</feature>
<dbReference type="RefSeq" id="WP_265961616.1">
    <property type="nucleotide sequence ID" value="NZ_JAPEVI010000003.1"/>
</dbReference>
<name>A0ABT3QY99_9HYPH</name>
<dbReference type="SUPFAM" id="SSF55729">
    <property type="entry name" value="Acyl-CoA N-acyltransferases (Nat)"/>
    <property type="match status" value="1"/>
</dbReference>
<dbReference type="InterPro" id="IPR016181">
    <property type="entry name" value="Acyl_CoA_acyltransferase"/>
</dbReference>
<comment type="caution">
    <text evidence="4">The sequence shown here is derived from an EMBL/GenBank/DDBJ whole genome shotgun (WGS) entry which is preliminary data.</text>
</comment>
<keyword evidence="1 4" id="KW-0808">Transferase</keyword>
<dbReference type="Pfam" id="PF13673">
    <property type="entry name" value="Acetyltransf_10"/>
    <property type="match status" value="1"/>
</dbReference>
<sequence>MSPTEDLSRNLAVKWAAFDELSNHDVHDLLRLRQTVFIMEQNSLYADIDGKDTAALHCHIRNRDTGALVGAIRLFTDAENGEARIGRVVIAQEARGAGLGRAMMQAGIEQATRLVPGCRLHVTAQAHLEPFYRSLGFEPASQVYIQDGIAHIDMIRTC</sequence>
<protein>
    <submittedName>
        <fullName evidence="4">GNAT family N-acetyltransferase</fullName>
        <ecNumber evidence="4">2.3.1.-</ecNumber>
    </submittedName>
</protein>
<keyword evidence="5" id="KW-1185">Reference proteome</keyword>
<keyword evidence="2 4" id="KW-0012">Acyltransferase</keyword>
<dbReference type="EMBL" id="JAPEVI010000003">
    <property type="protein sequence ID" value="MCX2721911.1"/>
    <property type="molecule type" value="Genomic_DNA"/>
</dbReference>
<dbReference type="GO" id="GO:0016746">
    <property type="term" value="F:acyltransferase activity"/>
    <property type="evidence" value="ECO:0007669"/>
    <property type="project" value="UniProtKB-KW"/>
</dbReference>
<reference evidence="4 5" key="1">
    <citation type="journal article" date="2016" name="Int. J. Syst. Evol. Microbiol.">
        <title>Labrenzia salina sp. nov., isolated from the rhizosphere of the halophyte Arthrocnemum macrostachyum.</title>
        <authorList>
            <person name="Camacho M."/>
            <person name="Redondo-Gomez S."/>
            <person name="Rodriguez-Llorente I."/>
            <person name="Rohde M."/>
            <person name="Sproer C."/>
            <person name="Schumann P."/>
            <person name="Klenk H.P."/>
            <person name="Montero-Calasanz M.D.C."/>
        </authorList>
    </citation>
    <scope>NUCLEOTIDE SEQUENCE [LARGE SCALE GENOMIC DNA]</scope>
    <source>
        <strain evidence="4 5">DSM 29163</strain>
    </source>
</reference>
<dbReference type="InterPro" id="IPR000182">
    <property type="entry name" value="GNAT_dom"/>
</dbReference>
<evidence type="ECO:0000256" key="2">
    <source>
        <dbReference type="ARBA" id="ARBA00023315"/>
    </source>
</evidence>
<dbReference type="EC" id="2.3.1.-" evidence="4"/>
<dbReference type="PANTHER" id="PTHR43877">
    <property type="entry name" value="AMINOALKYLPHOSPHONATE N-ACETYLTRANSFERASE-RELATED-RELATED"/>
    <property type="match status" value="1"/>
</dbReference>
<evidence type="ECO:0000256" key="1">
    <source>
        <dbReference type="ARBA" id="ARBA00022679"/>
    </source>
</evidence>
<dbReference type="Proteomes" id="UP001300261">
    <property type="component" value="Unassembled WGS sequence"/>
</dbReference>